<dbReference type="Gene3D" id="3.40.50.300">
    <property type="entry name" value="P-loop containing nucleotide triphosphate hydrolases"/>
    <property type="match status" value="1"/>
</dbReference>
<feature type="transmembrane region" description="Helical" evidence="3">
    <location>
        <begin position="390"/>
        <end position="408"/>
    </location>
</feature>
<dbReference type="InterPro" id="IPR027417">
    <property type="entry name" value="P-loop_NTPase"/>
</dbReference>
<sequence>MAQHPDPRKTKEANASDFKESVVRGISHRETAGNVVVQPVIPIIFVMGVSGAGKSSFIKALGGKDHKGNPPETSSIESVTHEVGVYKTTLGSREMLLIDTPGFEDNKTSNLKTLQKICQYILQVANNPAFIIHGAVYVHNIATSRWTAGDGRTWDILKALCGNAAMGNVIVATTRWPADHEDEDFEMLEKRNLENYWEGILGTVRLSKKDTHNPKTVIGKLLQVQPQVFQAHQELSNGRTLSDTSAGRIAIPEAEQELIKAKKEKEAALAGLVQVSLKAEQLHSQNAPPRPPKTNEWNANNHKREMDALLLRLQSATHANQAQLQKMIERGSQKGIQQAQALRNESEELLKEYYQLRRKIESADNLEESITRSRMRTTFPSISRENMADILTGGAIVVQLGFYIFYFSKSYWVT</sequence>
<keyword evidence="3" id="KW-0472">Membrane</keyword>
<name>A0A3N4J715_9PEZI</name>
<accession>A0A3N4J715</accession>
<evidence type="ECO:0000256" key="3">
    <source>
        <dbReference type="SAM" id="Phobius"/>
    </source>
</evidence>
<keyword evidence="1" id="KW-0547">Nucleotide-binding</keyword>
<evidence type="ECO:0000313" key="6">
    <source>
        <dbReference type="Proteomes" id="UP000276215"/>
    </source>
</evidence>
<dbReference type="Pfam" id="PF04548">
    <property type="entry name" value="AIG1"/>
    <property type="match status" value="1"/>
</dbReference>
<evidence type="ECO:0000259" key="4">
    <source>
        <dbReference type="Pfam" id="PF04548"/>
    </source>
</evidence>
<evidence type="ECO:0000313" key="5">
    <source>
        <dbReference type="EMBL" id="RPA93965.1"/>
    </source>
</evidence>
<keyword evidence="2" id="KW-0175">Coiled coil</keyword>
<feature type="domain" description="AIG1-type G" evidence="4">
    <location>
        <begin position="44"/>
        <end position="183"/>
    </location>
</feature>
<keyword evidence="6" id="KW-1185">Reference proteome</keyword>
<reference evidence="5 6" key="1">
    <citation type="journal article" date="2018" name="Nat. Ecol. Evol.">
        <title>Pezizomycetes genomes reveal the molecular basis of ectomycorrhizal truffle lifestyle.</title>
        <authorList>
            <person name="Murat C."/>
            <person name="Payen T."/>
            <person name="Noel B."/>
            <person name="Kuo A."/>
            <person name="Morin E."/>
            <person name="Chen J."/>
            <person name="Kohler A."/>
            <person name="Krizsan K."/>
            <person name="Balestrini R."/>
            <person name="Da Silva C."/>
            <person name="Montanini B."/>
            <person name="Hainaut M."/>
            <person name="Levati E."/>
            <person name="Barry K.W."/>
            <person name="Belfiori B."/>
            <person name="Cichocki N."/>
            <person name="Clum A."/>
            <person name="Dockter R.B."/>
            <person name="Fauchery L."/>
            <person name="Guy J."/>
            <person name="Iotti M."/>
            <person name="Le Tacon F."/>
            <person name="Lindquist E.A."/>
            <person name="Lipzen A."/>
            <person name="Malagnac F."/>
            <person name="Mello A."/>
            <person name="Molinier V."/>
            <person name="Miyauchi S."/>
            <person name="Poulain J."/>
            <person name="Riccioni C."/>
            <person name="Rubini A."/>
            <person name="Sitrit Y."/>
            <person name="Splivallo R."/>
            <person name="Traeger S."/>
            <person name="Wang M."/>
            <person name="Zifcakova L."/>
            <person name="Wipf D."/>
            <person name="Zambonelli A."/>
            <person name="Paolocci F."/>
            <person name="Nowrousian M."/>
            <person name="Ottonello S."/>
            <person name="Baldrian P."/>
            <person name="Spatafora J.W."/>
            <person name="Henrissat B."/>
            <person name="Nagy L.G."/>
            <person name="Aury J.M."/>
            <person name="Wincker P."/>
            <person name="Grigoriev I.V."/>
            <person name="Bonfante P."/>
            <person name="Martin F.M."/>
        </authorList>
    </citation>
    <scope>NUCLEOTIDE SEQUENCE [LARGE SCALE GENOMIC DNA]</scope>
    <source>
        <strain evidence="5 6">120613-1</strain>
    </source>
</reference>
<keyword evidence="3" id="KW-0812">Transmembrane</keyword>
<evidence type="ECO:0000256" key="1">
    <source>
        <dbReference type="ARBA" id="ARBA00022741"/>
    </source>
</evidence>
<dbReference type="Proteomes" id="UP000276215">
    <property type="component" value="Unassembled WGS sequence"/>
</dbReference>
<keyword evidence="3" id="KW-1133">Transmembrane helix</keyword>
<dbReference type="EMBL" id="ML120444">
    <property type="protein sequence ID" value="RPA93965.1"/>
    <property type="molecule type" value="Genomic_DNA"/>
</dbReference>
<dbReference type="InterPro" id="IPR006703">
    <property type="entry name" value="G_AIG1"/>
</dbReference>
<protein>
    <recommendedName>
        <fullName evidence="4">AIG1-type G domain-containing protein</fullName>
    </recommendedName>
</protein>
<evidence type="ECO:0000256" key="2">
    <source>
        <dbReference type="SAM" id="Coils"/>
    </source>
</evidence>
<gene>
    <name evidence="5" type="ORF">L873DRAFT_1747641</name>
</gene>
<dbReference type="GO" id="GO:0005525">
    <property type="term" value="F:GTP binding"/>
    <property type="evidence" value="ECO:0007669"/>
    <property type="project" value="InterPro"/>
</dbReference>
<proteinExistence type="predicted"/>
<dbReference type="OrthoDB" id="8954335at2759"/>
<dbReference type="SUPFAM" id="SSF52540">
    <property type="entry name" value="P-loop containing nucleoside triphosphate hydrolases"/>
    <property type="match status" value="1"/>
</dbReference>
<feature type="coiled-coil region" evidence="2">
    <location>
        <begin position="299"/>
        <end position="366"/>
    </location>
</feature>
<organism evidence="5 6">
    <name type="scientific">Choiromyces venosus 120613-1</name>
    <dbReference type="NCBI Taxonomy" id="1336337"/>
    <lineage>
        <taxon>Eukaryota</taxon>
        <taxon>Fungi</taxon>
        <taxon>Dikarya</taxon>
        <taxon>Ascomycota</taxon>
        <taxon>Pezizomycotina</taxon>
        <taxon>Pezizomycetes</taxon>
        <taxon>Pezizales</taxon>
        <taxon>Tuberaceae</taxon>
        <taxon>Choiromyces</taxon>
    </lineage>
</organism>
<dbReference type="AlphaFoldDB" id="A0A3N4J715"/>